<feature type="region of interest" description="Leucine repeat I (LRI)" evidence="5">
    <location>
        <begin position="255"/>
        <end position="315"/>
    </location>
</feature>
<comment type="similarity">
    <text evidence="5">Belongs to the GRAS family.</text>
</comment>
<dbReference type="AlphaFoldDB" id="W9S4X0"/>
<evidence type="ECO:0000313" key="8">
    <source>
        <dbReference type="Proteomes" id="UP000030645"/>
    </source>
</evidence>
<proteinExistence type="inferred from homology"/>
<dbReference type="KEGG" id="mnt:21407971"/>
<feature type="region of interest" description="Leucine repeat II (LRII)" evidence="5">
    <location>
        <begin position="415"/>
        <end position="447"/>
    </location>
</feature>
<feature type="region of interest" description="VHIID" evidence="5">
    <location>
        <begin position="334"/>
        <end position="399"/>
    </location>
</feature>
<dbReference type="InterPro" id="IPR005202">
    <property type="entry name" value="TF_GRAS"/>
</dbReference>
<keyword evidence="4" id="KW-0539">Nucleus</keyword>
<comment type="subcellular location">
    <subcellularLocation>
        <location evidence="1">Nucleus</location>
    </subcellularLocation>
</comment>
<reference evidence="8" key="1">
    <citation type="submission" date="2013-01" db="EMBL/GenBank/DDBJ databases">
        <title>Draft Genome Sequence of a Mulberry Tree, Morus notabilis C.K. Schneid.</title>
        <authorList>
            <person name="He N."/>
            <person name="Zhao S."/>
        </authorList>
    </citation>
    <scope>NUCLEOTIDE SEQUENCE</scope>
</reference>
<dbReference type="OrthoDB" id="47276at2759"/>
<comment type="caution">
    <text evidence="5">Lacks conserved residue(s) required for the propagation of feature annotation.</text>
</comment>
<feature type="region of interest" description="Disordered" evidence="6">
    <location>
        <begin position="162"/>
        <end position="189"/>
    </location>
</feature>
<dbReference type="eggNOG" id="ENOG502QUZA">
    <property type="taxonomic scope" value="Eukaryota"/>
</dbReference>
<sequence>MDTLFEGFEYSLSMNGFNLSQDSTSLNSNQNPSNNPRTKNGNIQQPPPKIPTNLHQSNDSFNCTLKFISEMLMEEEDLERKALMLKDSLALQVAEKSFYDALGQSCPSSFMNQTNTGKSEYESESFQTSVSGSSLDTFLVHDSSFEVQSVANKFRGKPQIVDLSKLGQNSQQSGKKYRQREYDYDDDQDLGRRSYKQSAVYAGDDSEPAEIFDLVLLSDDDSDEPNSLHKSAQKLQLNEQEKGYAKTSQSMEEMAGLWTLLIQCSQSVANYDRRNANTFLKQIRQLSSPCGDSIQRVAHYFANGLEARLTGTKMPSYSAHVNNELSSSDILKAYQLYITACPFFRLSFCFANSTIRKLAQQATRIHIIDFGILYGFQWPGLIQRLSQRPGGPPKLRVTGIELPQPGFRPAEKIEETKRRLASYCDRFNVPSEYNVIAQKWETIRYEDLKIEPGEIVVVNCLHRMRHVPDETVVTSNPRDSVLKLIRRINPELFIHGVVNGAYNAPCFGARFKEALLHFSGLFDMFDTTVSREDEYRRKFEKAIYGRDIVNVVACEGLERVDRPEPYKQWQARNIKAGFKQIPLDREIFEAVKETVRSSYHKDFVIEQDGQWLLQGWKGRRIYALSCWKAA</sequence>
<feature type="region of interest" description="Disordered" evidence="6">
    <location>
        <begin position="21"/>
        <end position="56"/>
    </location>
</feature>
<keyword evidence="8" id="KW-1185">Reference proteome</keyword>
<dbReference type="Pfam" id="PF03514">
    <property type="entry name" value="GRAS"/>
    <property type="match status" value="1"/>
</dbReference>
<keyword evidence="2" id="KW-0805">Transcription regulation</keyword>
<gene>
    <name evidence="7" type="ORF">L484_025267</name>
</gene>
<evidence type="ECO:0000313" key="7">
    <source>
        <dbReference type="EMBL" id="EXC10683.1"/>
    </source>
</evidence>
<dbReference type="Proteomes" id="UP000030645">
    <property type="component" value="Unassembled WGS sequence"/>
</dbReference>
<dbReference type="STRING" id="981085.W9S4X0"/>
<evidence type="ECO:0000256" key="5">
    <source>
        <dbReference type="PROSITE-ProRule" id="PRU01191"/>
    </source>
</evidence>
<protein>
    <submittedName>
        <fullName evidence="7">Uncharacterized protein</fullName>
    </submittedName>
</protein>
<evidence type="ECO:0000256" key="1">
    <source>
        <dbReference type="ARBA" id="ARBA00004123"/>
    </source>
</evidence>
<feature type="region of interest" description="SAW" evidence="5">
    <location>
        <begin position="553"/>
        <end position="628"/>
    </location>
</feature>
<dbReference type="GO" id="GO:0005634">
    <property type="term" value="C:nucleus"/>
    <property type="evidence" value="ECO:0007669"/>
    <property type="project" value="UniProtKB-SubCell"/>
</dbReference>
<accession>W9S4X0</accession>
<dbReference type="PROSITE" id="PS50985">
    <property type="entry name" value="GRAS"/>
    <property type="match status" value="1"/>
</dbReference>
<evidence type="ECO:0000256" key="3">
    <source>
        <dbReference type="ARBA" id="ARBA00023163"/>
    </source>
</evidence>
<dbReference type="EMBL" id="KE345646">
    <property type="protein sequence ID" value="EXC10683.1"/>
    <property type="molecule type" value="Genomic_DNA"/>
</dbReference>
<feature type="short sequence motif" description="VHIID" evidence="5">
    <location>
        <begin position="365"/>
        <end position="369"/>
    </location>
</feature>
<organism evidence="7 8">
    <name type="scientific">Morus notabilis</name>
    <dbReference type="NCBI Taxonomy" id="981085"/>
    <lineage>
        <taxon>Eukaryota</taxon>
        <taxon>Viridiplantae</taxon>
        <taxon>Streptophyta</taxon>
        <taxon>Embryophyta</taxon>
        <taxon>Tracheophyta</taxon>
        <taxon>Spermatophyta</taxon>
        <taxon>Magnoliopsida</taxon>
        <taxon>eudicotyledons</taxon>
        <taxon>Gunneridae</taxon>
        <taxon>Pentapetalae</taxon>
        <taxon>rosids</taxon>
        <taxon>fabids</taxon>
        <taxon>Rosales</taxon>
        <taxon>Moraceae</taxon>
        <taxon>Moreae</taxon>
        <taxon>Morus</taxon>
    </lineage>
</organism>
<evidence type="ECO:0000256" key="6">
    <source>
        <dbReference type="SAM" id="MobiDB-lite"/>
    </source>
</evidence>
<feature type="compositionally biased region" description="Low complexity" evidence="6">
    <location>
        <begin position="23"/>
        <end position="35"/>
    </location>
</feature>
<keyword evidence="3" id="KW-0804">Transcription</keyword>
<evidence type="ECO:0000256" key="2">
    <source>
        <dbReference type="ARBA" id="ARBA00023015"/>
    </source>
</evidence>
<dbReference type="PANTHER" id="PTHR31636">
    <property type="entry name" value="OSJNBA0084A10.13 PROTEIN-RELATED"/>
    <property type="match status" value="1"/>
</dbReference>
<name>W9S4X0_9ROSA</name>
<evidence type="ECO:0000256" key="4">
    <source>
        <dbReference type="ARBA" id="ARBA00023242"/>
    </source>
</evidence>